<keyword evidence="2" id="KW-1185">Reference proteome</keyword>
<protein>
    <submittedName>
        <fullName evidence="1">Uncharacterized protein</fullName>
    </submittedName>
</protein>
<accession>A0AAN8FDI6</accession>
<dbReference type="EMBL" id="WIXE01020116">
    <property type="protein sequence ID" value="KAK5969478.1"/>
    <property type="molecule type" value="Genomic_DNA"/>
</dbReference>
<organism evidence="1 2">
    <name type="scientific">Trichostrongylus colubriformis</name>
    <name type="common">Black scour worm</name>
    <dbReference type="NCBI Taxonomy" id="6319"/>
    <lineage>
        <taxon>Eukaryota</taxon>
        <taxon>Metazoa</taxon>
        <taxon>Ecdysozoa</taxon>
        <taxon>Nematoda</taxon>
        <taxon>Chromadorea</taxon>
        <taxon>Rhabditida</taxon>
        <taxon>Rhabditina</taxon>
        <taxon>Rhabditomorpha</taxon>
        <taxon>Strongyloidea</taxon>
        <taxon>Trichostrongylidae</taxon>
        <taxon>Trichostrongylus</taxon>
    </lineage>
</organism>
<sequence length="119" mass="13781">MVSKAKHDGILCSGWHPETSQLFFEQFKVITNSISDFRIKDGRLVDRNYTDCGEKVIVGCWRPIDQKDSPYVLSPQEKQRTYIRNVYSFVEATPEVICPPSLFISDYSPIDKDCFSEYD</sequence>
<reference evidence="1 2" key="1">
    <citation type="submission" date="2019-10" db="EMBL/GenBank/DDBJ databases">
        <title>Assembly and Annotation for the nematode Trichostrongylus colubriformis.</title>
        <authorList>
            <person name="Martin J."/>
        </authorList>
    </citation>
    <scope>NUCLEOTIDE SEQUENCE [LARGE SCALE GENOMIC DNA]</scope>
    <source>
        <strain evidence="1">G859</strain>
        <tissue evidence="1">Whole worm</tissue>
    </source>
</reference>
<evidence type="ECO:0000313" key="1">
    <source>
        <dbReference type="EMBL" id="KAK5969478.1"/>
    </source>
</evidence>
<name>A0AAN8FDI6_TRICO</name>
<evidence type="ECO:0000313" key="2">
    <source>
        <dbReference type="Proteomes" id="UP001331761"/>
    </source>
</evidence>
<dbReference type="Proteomes" id="UP001331761">
    <property type="component" value="Unassembled WGS sequence"/>
</dbReference>
<proteinExistence type="predicted"/>
<gene>
    <name evidence="1" type="ORF">GCK32_013327</name>
</gene>
<comment type="caution">
    <text evidence="1">The sequence shown here is derived from an EMBL/GenBank/DDBJ whole genome shotgun (WGS) entry which is preliminary data.</text>
</comment>
<dbReference type="AlphaFoldDB" id="A0AAN8FDI6"/>